<protein>
    <submittedName>
        <fullName evidence="1">Uncharacterized protein</fullName>
    </submittedName>
</protein>
<gene>
    <name evidence="1" type="ORF">PUN28_011122</name>
</gene>
<keyword evidence="2" id="KW-1185">Reference proteome</keyword>
<dbReference type="AlphaFoldDB" id="A0AAW2FPK6"/>
<proteinExistence type="predicted"/>
<evidence type="ECO:0000313" key="1">
    <source>
        <dbReference type="EMBL" id="KAL0116047.1"/>
    </source>
</evidence>
<dbReference type="Proteomes" id="UP001430953">
    <property type="component" value="Unassembled WGS sequence"/>
</dbReference>
<evidence type="ECO:0000313" key="2">
    <source>
        <dbReference type="Proteomes" id="UP001430953"/>
    </source>
</evidence>
<name>A0AAW2FPK6_9HYME</name>
<organism evidence="1 2">
    <name type="scientific">Cardiocondyla obscurior</name>
    <dbReference type="NCBI Taxonomy" id="286306"/>
    <lineage>
        <taxon>Eukaryota</taxon>
        <taxon>Metazoa</taxon>
        <taxon>Ecdysozoa</taxon>
        <taxon>Arthropoda</taxon>
        <taxon>Hexapoda</taxon>
        <taxon>Insecta</taxon>
        <taxon>Pterygota</taxon>
        <taxon>Neoptera</taxon>
        <taxon>Endopterygota</taxon>
        <taxon>Hymenoptera</taxon>
        <taxon>Apocrita</taxon>
        <taxon>Aculeata</taxon>
        <taxon>Formicoidea</taxon>
        <taxon>Formicidae</taxon>
        <taxon>Myrmicinae</taxon>
        <taxon>Cardiocondyla</taxon>
    </lineage>
</organism>
<accession>A0AAW2FPK6</accession>
<sequence length="101" mass="12057">MLQQILHFLIARVHGDELDLLKSPKMFSWTLLLASRIGSPHRPRTTDFETFYGREDIYIHRSRSSAYLNVKCFIRRSVTRLRNCIFFFLSFSRLNLDKFSL</sequence>
<reference evidence="1 2" key="1">
    <citation type="submission" date="2023-03" db="EMBL/GenBank/DDBJ databases">
        <title>High recombination rates correlate with genetic variation in Cardiocondyla obscurior ants.</title>
        <authorList>
            <person name="Errbii M."/>
        </authorList>
    </citation>
    <scope>NUCLEOTIDE SEQUENCE [LARGE SCALE GENOMIC DNA]</scope>
    <source>
        <strain evidence="1">Alpha-2009</strain>
        <tissue evidence="1">Whole body</tissue>
    </source>
</reference>
<dbReference type="EMBL" id="JADYXP020000010">
    <property type="protein sequence ID" value="KAL0116047.1"/>
    <property type="molecule type" value="Genomic_DNA"/>
</dbReference>
<comment type="caution">
    <text evidence="1">The sequence shown here is derived from an EMBL/GenBank/DDBJ whole genome shotgun (WGS) entry which is preliminary data.</text>
</comment>